<evidence type="ECO:0000313" key="2">
    <source>
        <dbReference type="EMBL" id="VFJ76113.1"/>
    </source>
</evidence>
<dbReference type="CDD" id="cd18687">
    <property type="entry name" value="PIN_VapC-like"/>
    <property type="match status" value="1"/>
</dbReference>
<evidence type="ECO:0008006" key="3">
    <source>
        <dbReference type="Google" id="ProtNLM"/>
    </source>
</evidence>
<proteinExistence type="predicted"/>
<dbReference type="InterPro" id="IPR029060">
    <property type="entry name" value="PIN-like_dom_sf"/>
</dbReference>
<dbReference type="EMBL" id="CAADFD010000023">
    <property type="protein sequence ID" value="VFJ55464.1"/>
    <property type="molecule type" value="Genomic_DNA"/>
</dbReference>
<protein>
    <recommendedName>
        <fullName evidence="3">PIN domain-containing protein</fullName>
    </recommendedName>
</protein>
<dbReference type="AlphaFoldDB" id="A0A450U183"/>
<dbReference type="SUPFAM" id="SSF88723">
    <property type="entry name" value="PIN domain-like"/>
    <property type="match status" value="1"/>
</dbReference>
<reference evidence="2" key="1">
    <citation type="submission" date="2019-02" db="EMBL/GenBank/DDBJ databases">
        <authorList>
            <person name="Gruber-Vodicka R. H."/>
            <person name="Seah K. B. B."/>
        </authorList>
    </citation>
    <scope>NUCLEOTIDE SEQUENCE</scope>
    <source>
        <strain evidence="1">BECK_BZ106</strain>
        <strain evidence="2">BECK_BZ131</strain>
    </source>
</reference>
<sequence length="158" mass="17433">MNESVYVESSIISYLMARPSRDVVIAARQAITETWWRERRPEYELYISNFVVQEIGRGDGEAARKRLDAVEHIPLLATSPGAEILAKDFVAKGAIPANSEEDALHIGIAAAAGMHFLLTWNFKHINNAHTKAAIATIVESHGFFCPTLCSPEELGVEI</sequence>
<dbReference type="EMBL" id="CAADFE010000099">
    <property type="protein sequence ID" value="VFJ76113.1"/>
    <property type="molecule type" value="Genomic_DNA"/>
</dbReference>
<organism evidence="2">
    <name type="scientific">Candidatus Kentrum sp. FW</name>
    <dbReference type="NCBI Taxonomy" id="2126338"/>
    <lineage>
        <taxon>Bacteria</taxon>
        <taxon>Pseudomonadati</taxon>
        <taxon>Pseudomonadota</taxon>
        <taxon>Gammaproteobacteria</taxon>
        <taxon>Candidatus Kentrum</taxon>
    </lineage>
</organism>
<name>A0A450U183_9GAMM</name>
<gene>
    <name evidence="1" type="ORF">BECKFW1821B_GA0114236_102314</name>
    <name evidence="2" type="ORF">BECKFW1821C_GA0114237_10997</name>
</gene>
<accession>A0A450U183</accession>
<evidence type="ECO:0000313" key="1">
    <source>
        <dbReference type="EMBL" id="VFJ55464.1"/>
    </source>
</evidence>